<dbReference type="EMBL" id="PNEN01001697">
    <property type="protein sequence ID" value="PPJ52431.1"/>
    <property type="molecule type" value="Genomic_DNA"/>
</dbReference>
<evidence type="ECO:0000256" key="1">
    <source>
        <dbReference type="ARBA" id="ARBA00022801"/>
    </source>
</evidence>
<dbReference type="InterPro" id="IPR050114">
    <property type="entry name" value="UPF0173_UPF0282_UlaG_hydrolase"/>
</dbReference>
<protein>
    <recommendedName>
        <fullName evidence="2">Metallo-beta-lactamase domain-containing protein</fullName>
    </recommendedName>
</protein>
<organism evidence="3 4">
    <name type="scientific">Cercospora berteroae</name>
    <dbReference type="NCBI Taxonomy" id="357750"/>
    <lineage>
        <taxon>Eukaryota</taxon>
        <taxon>Fungi</taxon>
        <taxon>Dikarya</taxon>
        <taxon>Ascomycota</taxon>
        <taxon>Pezizomycotina</taxon>
        <taxon>Dothideomycetes</taxon>
        <taxon>Dothideomycetidae</taxon>
        <taxon>Mycosphaerellales</taxon>
        <taxon>Mycosphaerellaceae</taxon>
        <taxon>Cercospora</taxon>
    </lineage>
</organism>
<dbReference type="Gene3D" id="3.60.15.10">
    <property type="entry name" value="Ribonuclease Z/Hydroxyacylglutathione hydrolase-like"/>
    <property type="match status" value="1"/>
</dbReference>
<dbReference type="GO" id="GO:0016787">
    <property type="term" value="F:hydrolase activity"/>
    <property type="evidence" value="ECO:0007669"/>
    <property type="project" value="UniProtKB-KW"/>
</dbReference>
<dbReference type="Proteomes" id="UP000237631">
    <property type="component" value="Unassembled WGS sequence"/>
</dbReference>
<name>A0A2S6BY99_9PEZI</name>
<keyword evidence="4" id="KW-1185">Reference proteome</keyword>
<reference evidence="4" key="1">
    <citation type="journal article" date="2017" name="bioRxiv">
        <title>Conservation of a gene cluster reveals novel cercosporin biosynthetic mechanisms and extends production to the genus Colletotrichum.</title>
        <authorList>
            <person name="de Jonge R."/>
            <person name="Ebert M.K."/>
            <person name="Huitt-Roehl C.R."/>
            <person name="Pal P."/>
            <person name="Suttle J.C."/>
            <person name="Spanner R.E."/>
            <person name="Neubauer J.D."/>
            <person name="Jurick W.M.II."/>
            <person name="Stott K.A."/>
            <person name="Secor G.A."/>
            <person name="Thomma B.P.H.J."/>
            <person name="Van de Peer Y."/>
            <person name="Townsend C.A."/>
            <person name="Bolton M.D."/>
        </authorList>
    </citation>
    <scope>NUCLEOTIDE SEQUENCE [LARGE SCALE GENOMIC DNA]</scope>
    <source>
        <strain evidence="4">CBS538.71</strain>
    </source>
</reference>
<keyword evidence="1" id="KW-0378">Hydrolase</keyword>
<evidence type="ECO:0000259" key="2">
    <source>
        <dbReference type="Pfam" id="PF12706"/>
    </source>
</evidence>
<sequence length="276" mass="29999">MAPKLNITFIGTATAILEINGVTMITDPFFSPAGTRFPMSSTYDLVVHEDPALRLDQLPVIDAVLLSHEDHVDNLDDLGRQLLVGRPVFTTMDGAKNLSHRPTVHGFEPWQAMKQVRIAGKLFNVIATPTKHKEGGECTGFLITGVEGEGVEDNSFGTGPSGLPNAIYFTGDTVYIPELKRIAKEYHVCAAIMNLGNAHVPSDVADLASEVVNITMDGKSAARLFRDIGADVLVPMHYEAWEHFTEGSEGLREAFKEEGIADKVKWLQGGKSVAIL</sequence>
<dbReference type="Pfam" id="PF12706">
    <property type="entry name" value="Lactamase_B_2"/>
    <property type="match status" value="1"/>
</dbReference>
<accession>A0A2S6BY99</accession>
<gene>
    <name evidence="3" type="ORF">CBER1_11002</name>
</gene>
<dbReference type="InterPro" id="IPR001279">
    <property type="entry name" value="Metallo-B-lactamas"/>
</dbReference>
<dbReference type="SUPFAM" id="SSF56281">
    <property type="entry name" value="Metallo-hydrolase/oxidoreductase"/>
    <property type="match status" value="1"/>
</dbReference>
<proteinExistence type="predicted"/>
<feature type="domain" description="Metallo-beta-lactamase" evidence="2">
    <location>
        <begin position="26"/>
        <end position="238"/>
    </location>
</feature>
<dbReference type="PANTHER" id="PTHR43546:SF9">
    <property type="entry name" value="L-ASCORBATE-6-PHOSPHATE LACTONASE ULAG-RELATED"/>
    <property type="match status" value="1"/>
</dbReference>
<comment type="caution">
    <text evidence="3">The sequence shown here is derived from an EMBL/GenBank/DDBJ whole genome shotgun (WGS) entry which is preliminary data.</text>
</comment>
<dbReference type="PANTHER" id="PTHR43546">
    <property type="entry name" value="UPF0173 METAL-DEPENDENT HYDROLASE MJ1163-RELATED"/>
    <property type="match status" value="1"/>
</dbReference>
<dbReference type="OrthoDB" id="332863at2759"/>
<dbReference type="AlphaFoldDB" id="A0A2S6BY99"/>
<dbReference type="InterPro" id="IPR036866">
    <property type="entry name" value="RibonucZ/Hydroxyglut_hydro"/>
</dbReference>
<evidence type="ECO:0000313" key="4">
    <source>
        <dbReference type="Proteomes" id="UP000237631"/>
    </source>
</evidence>
<evidence type="ECO:0000313" key="3">
    <source>
        <dbReference type="EMBL" id="PPJ52431.1"/>
    </source>
</evidence>